<organism evidence="2 3">
    <name type="scientific">Candidatus Obscuribacter phosphatis</name>
    <dbReference type="NCBI Taxonomy" id="1906157"/>
    <lineage>
        <taxon>Bacteria</taxon>
        <taxon>Bacillati</taxon>
        <taxon>Candidatus Melainabacteria</taxon>
        <taxon>Candidatus Obscuribacterales</taxon>
        <taxon>Candidatus Obscuribacteraceae</taxon>
        <taxon>Candidatus Obscuribacter</taxon>
    </lineage>
</organism>
<protein>
    <submittedName>
        <fullName evidence="2">Uncharacterized protein</fullName>
    </submittedName>
</protein>
<evidence type="ECO:0000313" key="2">
    <source>
        <dbReference type="EMBL" id="MBN8660786.1"/>
    </source>
</evidence>
<feature type="chain" id="PRO_5035235712" evidence="1">
    <location>
        <begin position="26"/>
        <end position="183"/>
    </location>
</feature>
<evidence type="ECO:0000313" key="3">
    <source>
        <dbReference type="Proteomes" id="UP000664277"/>
    </source>
</evidence>
<comment type="caution">
    <text evidence="2">The sequence shown here is derived from an EMBL/GenBank/DDBJ whole genome shotgun (WGS) entry which is preliminary data.</text>
</comment>
<gene>
    <name evidence="2" type="ORF">J0M35_10505</name>
</gene>
<dbReference type="EMBL" id="JAFLCK010000013">
    <property type="protein sequence ID" value="MBN8660786.1"/>
    <property type="molecule type" value="Genomic_DNA"/>
</dbReference>
<sequence>MDLLKIMRICCVVSAILLDSNGTMANCPLPDPEKEDIILYRNGYTAVLGPAESELPFCLKVSSDGTGYLVDLKGLQAGESTFASFSSEDSNRSCVWKYLSKSVCERNWGKLKKLEVKGALPVDFVSFDVPSERIGEKNIYHLDLVFNEKTGLPFIYRVRGIGIDNAKFIQAPREEKEPSPVCK</sequence>
<accession>A0A8J7TM93</accession>
<dbReference type="AlphaFoldDB" id="A0A8J7TM93"/>
<reference evidence="2" key="1">
    <citation type="submission" date="2021-02" db="EMBL/GenBank/DDBJ databases">
        <title>Genome-Resolved Metagenomics of a Microbial Community Performing Photosynthetic Biological Nutrient Removal.</title>
        <authorList>
            <person name="Mcdaniel E.A."/>
        </authorList>
    </citation>
    <scope>NUCLEOTIDE SEQUENCE</scope>
    <source>
        <strain evidence="2">UWPOB_OBS1</strain>
    </source>
</reference>
<keyword evidence="1" id="KW-0732">Signal</keyword>
<proteinExistence type="predicted"/>
<evidence type="ECO:0000256" key="1">
    <source>
        <dbReference type="SAM" id="SignalP"/>
    </source>
</evidence>
<dbReference type="Proteomes" id="UP000664277">
    <property type="component" value="Unassembled WGS sequence"/>
</dbReference>
<name>A0A8J7TM93_9BACT</name>
<feature type="signal peptide" evidence="1">
    <location>
        <begin position="1"/>
        <end position="25"/>
    </location>
</feature>